<dbReference type="OrthoDB" id="9784220at2"/>
<dbReference type="GO" id="GO:0005975">
    <property type="term" value="P:carbohydrate metabolic process"/>
    <property type="evidence" value="ECO:0007669"/>
    <property type="project" value="InterPro"/>
</dbReference>
<protein>
    <recommendedName>
        <fullName evidence="3">Chitooligosaccharide deacetylase</fullName>
    </recommendedName>
    <alternativeName>
        <fullName evidence="4">Nodulation protein B</fullName>
    </alternativeName>
</protein>
<dbReference type="GO" id="GO:0016810">
    <property type="term" value="F:hydrolase activity, acting on carbon-nitrogen (but not peptide) bonds"/>
    <property type="evidence" value="ECO:0007669"/>
    <property type="project" value="InterPro"/>
</dbReference>
<dbReference type="PROSITE" id="PS51677">
    <property type="entry name" value="NODB"/>
    <property type="match status" value="1"/>
</dbReference>
<dbReference type="PANTHER" id="PTHR47561">
    <property type="entry name" value="POLYSACCHARIDE DEACETYLASE FAMILY PROTEIN (AFU_ORTHOLOGUE AFUA_6G05030)"/>
    <property type="match status" value="1"/>
</dbReference>
<reference evidence="6 7" key="1">
    <citation type="journal article" date="2016" name="Int. J. Syst. Evol. Microbiol.">
        <title>Pseudaminobacter manganicus sp. nov., isolated from sludge of a manganese mine.</title>
        <authorList>
            <person name="Li J."/>
            <person name="Huang J."/>
            <person name="Liao S."/>
            <person name="Wang G."/>
        </authorList>
    </citation>
    <scope>NUCLEOTIDE SEQUENCE [LARGE SCALE GENOMIC DNA]</scope>
    <source>
        <strain evidence="6 7">JH-7</strain>
    </source>
</reference>
<dbReference type="PANTHER" id="PTHR47561:SF1">
    <property type="entry name" value="POLYSACCHARIDE DEACETYLASE FAMILY PROTEIN (AFU_ORTHOLOGUE AFUA_6G05030)"/>
    <property type="match status" value="1"/>
</dbReference>
<dbReference type="STRING" id="1873176.BFN67_22665"/>
<dbReference type="AlphaFoldDB" id="A0A1V8RLP0"/>
<gene>
    <name evidence="6" type="ORF">BFN67_22665</name>
</gene>
<sequence length="311" mass="35532">MRERVTGSRFPLLANPPPWPDGKRCAVAFTFDMDADSILHLAHHKNATNLVATMSMLQYGPRVAMPRILGLFRELGIRQTFFIPAWCIERYPEVVEAVLKDGHEIGHHGYIHEHPNELSKDREEYWLRRGIEVIERVTGKRPVGYRAPSYRFSRNSLDLLLAEGFRYDASLMGDEVPYLLSNGNGSLVELPSHYAMDDWAHYMVGRDLNYMMPIKAPSHAMDVFRAEFDAAWRHGALWISVWHPFLSGRLARFEAIAELAHHMMEKGDVWFAPLSEIAAHVERLVASGAWSPRIDHLPQYPAPIPELEASL</sequence>
<dbReference type="Pfam" id="PF01522">
    <property type="entry name" value="Polysacc_deac_1"/>
    <property type="match status" value="1"/>
</dbReference>
<evidence type="ECO:0000256" key="4">
    <source>
        <dbReference type="ARBA" id="ARBA00032976"/>
    </source>
</evidence>
<proteinExistence type="inferred from homology"/>
<dbReference type="Proteomes" id="UP000191905">
    <property type="component" value="Unassembled WGS sequence"/>
</dbReference>
<dbReference type="InterPro" id="IPR011330">
    <property type="entry name" value="Glyco_hydro/deAcase_b/a-brl"/>
</dbReference>
<evidence type="ECO:0000256" key="1">
    <source>
        <dbReference type="ARBA" id="ARBA00003236"/>
    </source>
</evidence>
<evidence type="ECO:0000256" key="3">
    <source>
        <dbReference type="ARBA" id="ARBA00020071"/>
    </source>
</evidence>
<evidence type="ECO:0000313" key="7">
    <source>
        <dbReference type="Proteomes" id="UP000191905"/>
    </source>
</evidence>
<comment type="similarity">
    <text evidence="2">Belongs to the polysaccharide deacetylase family.</text>
</comment>
<feature type="domain" description="NodB homology" evidence="5">
    <location>
        <begin position="48"/>
        <end position="272"/>
    </location>
</feature>
<evidence type="ECO:0000313" key="6">
    <source>
        <dbReference type="EMBL" id="OQM74121.1"/>
    </source>
</evidence>
<dbReference type="CDD" id="cd10938">
    <property type="entry name" value="CE4_HpPgdA_like"/>
    <property type="match status" value="1"/>
</dbReference>
<evidence type="ECO:0000256" key="2">
    <source>
        <dbReference type="ARBA" id="ARBA00010973"/>
    </source>
</evidence>
<comment type="function">
    <text evidence="1">Is involved in generating a small heat-stable compound (Nod), an acylated oligomer of N-acetylglucosamine, that stimulates mitosis in various plant protoplasts.</text>
</comment>
<evidence type="ECO:0000259" key="5">
    <source>
        <dbReference type="PROSITE" id="PS51677"/>
    </source>
</evidence>
<accession>A0A1V8RLP0</accession>
<dbReference type="EMBL" id="MDET01000039">
    <property type="protein sequence ID" value="OQM74121.1"/>
    <property type="molecule type" value="Genomic_DNA"/>
</dbReference>
<name>A0A1V8RLP0_9HYPH</name>
<keyword evidence="7" id="KW-1185">Reference proteome</keyword>
<comment type="caution">
    <text evidence="6">The sequence shown here is derived from an EMBL/GenBank/DDBJ whole genome shotgun (WGS) entry which is preliminary data.</text>
</comment>
<dbReference type="SUPFAM" id="SSF88713">
    <property type="entry name" value="Glycoside hydrolase/deacetylase"/>
    <property type="match status" value="1"/>
</dbReference>
<dbReference type="InterPro" id="IPR002509">
    <property type="entry name" value="NODB_dom"/>
</dbReference>
<dbReference type="Gene3D" id="3.20.20.370">
    <property type="entry name" value="Glycoside hydrolase/deacetylase"/>
    <property type="match status" value="1"/>
</dbReference>
<organism evidence="6 7">
    <name type="scientific">Manganibacter manganicus</name>
    <dbReference type="NCBI Taxonomy" id="1873176"/>
    <lineage>
        <taxon>Bacteria</taxon>
        <taxon>Pseudomonadati</taxon>
        <taxon>Pseudomonadota</taxon>
        <taxon>Alphaproteobacteria</taxon>
        <taxon>Hyphomicrobiales</taxon>
        <taxon>Phyllobacteriaceae</taxon>
        <taxon>Manganibacter</taxon>
    </lineage>
</organism>
<dbReference type="InterPro" id="IPR037950">
    <property type="entry name" value="PgdA-like"/>
</dbReference>